<dbReference type="PANTHER" id="PTHR10343:SF84">
    <property type="entry name" value="5'-AMP-ACTIVATED PROTEIN KINASE SUBUNIT BETA-1"/>
    <property type="match status" value="1"/>
</dbReference>
<evidence type="ECO:0000256" key="2">
    <source>
        <dbReference type="SAM" id="MobiDB-lite"/>
    </source>
</evidence>
<feature type="region of interest" description="Disordered" evidence="2">
    <location>
        <begin position="56"/>
        <end position="230"/>
    </location>
</feature>
<feature type="domain" description="AMP-activated protein kinase glycogen-binding" evidence="3">
    <location>
        <begin position="810"/>
        <end position="889"/>
    </location>
</feature>
<dbReference type="SUPFAM" id="SSF81296">
    <property type="entry name" value="E set domains"/>
    <property type="match status" value="1"/>
</dbReference>
<feature type="compositionally biased region" description="Low complexity" evidence="2">
    <location>
        <begin position="23"/>
        <end position="33"/>
    </location>
</feature>
<dbReference type="OrthoDB" id="5873279at2759"/>
<feature type="compositionally biased region" description="Polar residues" evidence="2">
    <location>
        <begin position="184"/>
        <end position="229"/>
    </location>
</feature>
<dbReference type="GO" id="GO:0031588">
    <property type="term" value="C:nucleotide-activated protein kinase complex"/>
    <property type="evidence" value="ECO:0007669"/>
    <property type="project" value="TreeGrafter"/>
</dbReference>
<evidence type="ECO:0000256" key="1">
    <source>
        <dbReference type="ARBA" id="ARBA00010926"/>
    </source>
</evidence>
<feature type="region of interest" description="Disordered" evidence="2">
    <location>
        <begin position="779"/>
        <end position="802"/>
    </location>
</feature>
<feature type="compositionally biased region" description="Polar residues" evidence="2">
    <location>
        <begin position="1"/>
        <end position="12"/>
    </location>
</feature>
<evidence type="ECO:0000313" key="4">
    <source>
        <dbReference type="EMBL" id="GJJ74989.1"/>
    </source>
</evidence>
<dbReference type="GO" id="GO:0005737">
    <property type="term" value="C:cytoplasm"/>
    <property type="evidence" value="ECO:0007669"/>
    <property type="project" value="TreeGrafter"/>
</dbReference>
<feature type="compositionally biased region" description="Low complexity" evidence="2">
    <location>
        <begin position="104"/>
        <end position="133"/>
    </location>
</feature>
<feature type="region of interest" description="Disordered" evidence="2">
    <location>
        <begin position="674"/>
        <end position="736"/>
    </location>
</feature>
<name>A0A9P3HE13_9FUNG</name>
<accession>A0A9P3HE13</accession>
<dbReference type="InterPro" id="IPR013783">
    <property type="entry name" value="Ig-like_fold"/>
</dbReference>
<feature type="region of interest" description="Disordered" evidence="2">
    <location>
        <begin position="361"/>
        <end position="391"/>
    </location>
</feature>
<feature type="region of interest" description="Disordered" evidence="2">
    <location>
        <begin position="443"/>
        <end position="462"/>
    </location>
</feature>
<comment type="similarity">
    <text evidence="1">Belongs to the 5'-AMP-activated protein kinase beta subunit family.</text>
</comment>
<dbReference type="GO" id="GO:0005634">
    <property type="term" value="C:nucleus"/>
    <property type="evidence" value="ECO:0007669"/>
    <property type="project" value="TreeGrafter"/>
</dbReference>
<reference evidence="4" key="2">
    <citation type="journal article" date="2022" name="Microbiol. Resour. Announc.">
        <title>Whole-Genome Sequence of Entomortierella parvispora E1425, a Mucoromycotan Fungus Associated with Burkholderiaceae-Related Endosymbiotic Bacteria.</title>
        <authorList>
            <person name="Herlambang A."/>
            <person name="Guo Y."/>
            <person name="Takashima Y."/>
            <person name="Narisawa K."/>
            <person name="Ohta H."/>
            <person name="Nishizawa T."/>
        </authorList>
    </citation>
    <scope>NUCLEOTIDE SEQUENCE</scope>
    <source>
        <strain evidence="4">E1425</strain>
    </source>
</reference>
<feature type="compositionally biased region" description="Acidic residues" evidence="2">
    <location>
        <begin position="582"/>
        <end position="597"/>
    </location>
</feature>
<proteinExistence type="inferred from homology"/>
<sequence>MLGRTTSTTNKPTGATGTGVGSTTGTSSSTTGGFQRNTVSKLTTGFNTANWTFARNAPSSNSPSSPSPINSFRSGSFGSSSSTSSNSSGSSTGSPTSAMAQARAALLQKSQQGAGAAGGASPVSSNSSPLHSPTPDRITPTGHRFNLRDTSSVHNTSGSHSSSSTTTTPSYVRPSATKEGGGSAVSNSPFATRNQIQTHTLRQTANQSSATTSPTRSRFSRPGSISSASGVAAAPPAAAAAATVTLKPTPAAVTASAPAPAPVSAPVVTPAAVIASVAADEVVPSPLIAAASDSVPAPTPVLEPKVESMLAAVEPADPIPAQAIEDKETVAAEVIVAREETVLVARENTVLVETKVETSVQIEASGQEPSAPEASAATQEKEQEAKPQLVETNTVQAPVSADMIENLVVEKKEEEVLVASTKTTPIEEIVSTVDISVAVVDKEEEPSKALEEEKEKDGEKEERAIVPDFDAKEEEVVPIVASVQEHEEKQEEETVAVVDELPAEIEDKGVVPTVADEIKKAEDATVVAAVEEKEVGEGPAIEEEEQVTTISNVEQIEVQAQEDASLLAQVEEEEAKAATILTEDESPVAEDTTDAQEEPALAPETAHTPEEREKEEENVIMNSIQVSTTVANLAIAEVQPVPVEEIVLAKEEEIEVAATMEEQELASTTIDMMSAEESKEEPNLESEQQFEQLREQPQEEEQQEEEAAENQDVSPVTFDEMHQSPPSPARMTREAATAAFEAAVEIPIVSKTKEEMLQSAPEEPVMLSPSGSTRSSISSSFSSFSVNGVTEPSSPIEDSQNGRKAGVISQKFHWKHGGETVKVTGTFDNWQETVYLKKVPGTRDEFAAIVDLDRTAYIQFKFVVDGVWRCSTEFATEYDYSGHLNNVLHPISLEQQQQLRHQHHHHRQY</sequence>
<feature type="compositionally biased region" description="Acidic residues" evidence="2">
    <location>
        <begin position="698"/>
        <end position="709"/>
    </location>
</feature>
<dbReference type="Pfam" id="PF16561">
    <property type="entry name" value="AMPK1_CBM"/>
    <property type="match status" value="1"/>
</dbReference>
<dbReference type="GO" id="GO:0019901">
    <property type="term" value="F:protein kinase binding"/>
    <property type="evidence" value="ECO:0007669"/>
    <property type="project" value="TreeGrafter"/>
</dbReference>
<evidence type="ECO:0000259" key="3">
    <source>
        <dbReference type="Pfam" id="PF16561"/>
    </source>
</evidence>
<feature type="compositionally biased region" description="Basic and acidic residues" evidence="2">
    <location>
        <begin position="445"/>
        <end position="462"/>
    </location>
</feature>
<keyword evidence="5" id="KW-1185">Reference proteome</keyword>
<gene>
    <name evidence="4" type="ORF">EMPS_07347</name>
</gene>
<comment type="caution">
    <text evidence="4">The sequence shown here is derived from an EMBL/GenBank/DDBJ whole genome shotgun (WGS) entry which is preliminary data.</text>
</comment>
<feature type="region of interest" description="Disordered" evidence="2">
    <location>
        <begin position="1"/>
        <end position="41"/>
    </location>
</feature>
<feature type="compositionally biased region" description="Basic and acidic residues" evidence="2">
    <location>
        <begin position="607"/>
        <end position="617"/>
    </location>
</feature>
<dbReference type="AlphaFoldDB" id="A0A9P3HE13"/>
<dbReference type="InterPro" id="IPR050827">
    <property type="entry name" value="CRP1_MDG1_kinase"/>
</dbReference>
<dbReference type="Proteomes" id="UP000827284">
    <property type="component" value="Unassembled WGS sequence"/>
</dbReference>
<protein>
    <recommendedName>
        <fullName evidence="3">AMP-activated protein kinase glycogen-binding domain-containing protein</fullName>
    </recommendedName>
</protein>
<feature type="region of interest" description="Disordered" evidence="2">
    <location>
        <begin position="579"/>
        <end position="617"/>
    </location>
</feature>
<dbReference type="InterPro" id="IPR014756">
    <property type="entry name" value="Ig_E-set"/>
</dbReference>
<dbReference type="InterPro" id="IPR032640">
    <property type="entry name" value="AMPK1_CBM"/>
</dbReference>
<feature type="compositionally biased region" description="Low complexity" evidence="2">
    <location>
        <begin position="56"/>
        <end position="94"/>
    </location>
</feature>
<dbReference type="GO" id="GO:0007165">
    <property type="term" value="P:signal transduction"/>
    <property type="evidence" value="ECO:0007669"/>
    <property type="project" value="TreeGrafter"/>
</dbReference>
<dbReference type="CDD" id="cd02859">
    <property type="entry name" value="E_set_AMPKbeta_like_N"/>
    <property type="match status" value="1"/>
</dbReference>
<feature type="compositionally biased region" description="Low complexity" evidence="2">
    <location>
        <begin position="150"/>
        <end position="170"/>
    </location>
</feature>
<dbReference type="Gene3D" id="2.60.40.10">
    <property type="entry name" value="Immunoglobulins"/>
    <property type="match status" value="1"/>
</dbReference>
<dbReference type="EMBL" id="BQFW01000010">
    <property type="protein sequence ID" value="GJJ74989.1"/>
    <property type="molecule type" value="Genomic_DNA"/>
</dbReference>
<organism evidence="4 5">
    <name type="scientific">Entomortierella parvispora</name>
    <dbReference type="NCBI Taxonomy" id="205924"/>
    <lineage>
        <taxon>Eukaryota</taxon>
        <taxon>Fungi</taxon>
        <taxon>Fungi incertae sedis</taxon>
        <taxon>Mucoromycota</taxon>
        <taxon>Mortierellomycotina</taxon>
        <taxon>Mortierellomycetes</taxon>
        <taxon>Mortierellales</taxon>
        <taxon>Mortierellaceae</taxon>
        <taxon>Entomortierella</taxon>
    </lineage>
</organism>
<evidence type="ECO:0000313" key="5">
    <source>
        <dbReference type="Proteomes" id="UP000827284"/>
    </source>
</evidence>
<dbReference type="PANTHER" id="PTHR10343">
    <property type="entry name" value="5'-AMP-ACTIVATED PROTEIN KINASE , BETA SUBUNIT"/>
    <property type="match status" value="1"/>
</dbReference>
<reference evidence="4" key="1">
    <citation type="submission" date="2021-11" db="EMBL/GenBank/DDBJ databases">
        <authorList>
            <person name="Herlambang A."/>
            <person name="Guo Y."/>
            <person name="Takashima Y."/>
            <person name="Nishizawa T."/>
        </authorList>
    </citation>
    <scope>NUCLEOTIDE SEQUENCE</scope>
    <source>
        <strain evidence="4">E1425</strain>
    </source>
</reference>
<feature type="compositionally biased region" description="Polar residues" evidence="2">
    <location>
        <begin position="786"/>
        <end position="799"/>
    </location>
</feature>